<evidence type="ECO:0000313" key="4">
    <source>
        <dbReference type="Proteomes" id="UP000004324"/>
    </source>
</evidence>
<dbReference type="PATRIC" id="fig|1149862.3.peg.1288"/>
<dbReference type="SUPFAM" id="SSF52794">
    <property type="entry name" value="PTS system IIB component-like"/>
    <property type="match status" value="1"/>
</dbReference>
<keyword evidence="4" id="KW-1185">Reference proteome</keyword>
<reference evidence="3 4" key="1">
    <citation type="journal article" date="2012" name="J. Bacteriol.">
        <title>Draft Genome Sequences for Two Metal-Reducing Pelosinus fermentans Strains Isolated from a Cr(VI)-Contaminated Site and for Type Strain R7.</title>
        <authorList>
            <person name="Brown S.D."/>
            <person name="Podar M."/>
            <person name="Klingeman D.M."/>
            <person name="Johnson C.M."/>
            <person name="Yang Z.K."/>
            <person name="Utturkar S.M."/>
            <person name="Land M.L."/>
            <person name="Mosher J.J."/>
            <person name="Hurt R.A.Jr."/>
            <person name="Phelps T.J."/>
            <person name="Palumbo A.V."/>
            <person name="Arkin A.P."/>
            <person name="Hazen T.C."/>
            <person name="Elias D.A."/>
        </authorList>
    </citation>
    <scope>NUCLEOTIDE SEQUENCE [LARGE SCALE GENOMIC DNA]</scope>
    <source>
        <strain evidence="3 4">B4</strain>
    </source>
</reference>
<dbReference type="InterPro" id="IPR036095">
    <property type="entry name" value="PTS_EIIB-like_sf"/>
</dbReference>
<organism evidence="3 4">
    <name type="scientific">Pelosinus fermentans B4</name>
    <dbReference type="NCBI Taxonomy" id="1149862"/>
    <lineage>
        <taxon>Bacteria</taxon>
        <taxon>Bacillati</taxon>
        <taxon>Bacillota</taxon>
        <taxon>Negativicutes</taxon>
        <taxon>Selenomonadales</taxon>
        <taxon>Sporomusaceae</taxon>
        <taxon>Pelosinus</taxon>
    </lineage>
</organism>
<feature type="domain" description="PTS EIIB type-2" evidence="2">
    <location>
        <begin position="1"/>
        <end position="37"/>
    </location>
</feature>
<dbReference type="GO" id="GO:0009401">
    <property type="term" value="P:phosphoenolpyruvate-dependent sugar phosphotransferase system"/>
    <property type="evidence" value="ECO:0007669"/>
    <property type="project" value="InterPro"/>
</dbReference>
<dbReference type="Proteomes" id="UP000004324">
    <property type="component" value="Unassembled WGS sequence"/>
</dbReference>
<dbReference type="AlphaFoldDB" id="I9B340"/>
<evidence type="ECO:0000313" key="3">
    <source>
        <dbReference type="EMBL" id="EIW19557.1"/>
    </source>
</evidence>
<keyword evidence="1 3" id="KW-0808">Transferase</keyword>
<gene>
    <name evidence="3" type="ORF">FB4_2740</name>
</gene>
<comment type="caution">
    <text evidence="3">The sequence shown here is derived from an EMBL/GenBank/DDBJ whole genome shotgun (WGS) entry which is preliminary data.</text>
</comment>
<evidence type="ECO:0000259" key="2">
    <source>
        <dbReference type="PROSITE" id="PS51099"/>
    </source>
</evidence>
<accession>I9B340</accession>
<name>I9B340_9FIRM</name>
<dbReference type="Pfam" id="PF02302">
    <property type="entry name" value="PTS_IIB"/>
    <property type="match status" value="1"/>
</dbReference>
<sequence>MIAVCVCPTGIAHTYMAQAALEKAAMGRGQYCFNKRK</sequence>
<dbReference type="Gene3D" id="3.40.50.2300">
    <property type="match status" value="1"/>
</dbReference>
<proteinExistence type="predicted"/>
<dbReference type="InterPro" id="IPR013011">
    <property type="entry name" value="PTS_EIIB_2"/>
</dbReference>
<dbReference type="RefSeq" id="WP_007932433.1">
    <property type="nucleotide sequence ID" value="NZ_AKVJ01000017.1"/>
</dbReference>
<dbReference type="EMBL" id="AKVJ01000017">
    <property type="protein sequence ID" value="EIW19557.1"/>
    <property type="molecule type" value="Genomic_DNA"/>
</dbReference>
<dbReference type="InterPro" id="IPR003501">
    <property type="entry name" value="PTS_EIIB_2/3"/>
</dbReference>
<evidence type="ECO:0000256" key="1">
    <source>
        <dbReference type="ARBA" id="ARBA00022679"/>
    </source>
</evidence>
<protein>
    <submittedName>
        <fullName evidence="3">Phosphotransferase system lactose/cellobiose-specific IIB subunit</fullName>
    </submittedName>
</protein>
<dbReference type="GO" id="GO:0008982">
    <property type="term" value="F:protein-N(PI)-phosphohistidine-sugar phosphotransferase activity"/>
    <property type="evidence" value="ECO:0007669"/>
    <property type="project" value="InterPro"/>
</dbReference>
<dbReference type="PROSITE" id="PS51099">
    <property type="entry name" value="PTS_EIIB_TYPE_2"/>
    <property type="match status" value="1"/>
</dbReference>